<dbReference type="Gene3D" id="1.25.40.180">
    <property type="match status" value="4"/>
</dbReference>
<keyword evidence="6" id="KW-0539">Nucleus</keyword>
<dbReference type="Proteomes" id="UP001652623">
    <property type="component" value="Chromosome 5"/>
</dbReference>
<evidence type="ECO:0000256" key="7">
    <source>
        <dbReference type="SAM" id="MobiDB-lite"/>
    </source>
</evidence>
<feature type="compositionally biased region" description="Basic and acidic residues" evidence="7">
    <location>
        <begin position="8"/>
        <end position="19"/>
    </location>
</feature>
<dbReference type="PANTHER" id="PTHR12626">
    <property type="entry name" value="PROGRAMMED CELL DEATH 4"/>
    <property type="match status" value="1"/>
</dbReference>
<reference evidence="10" key="1">
    <citation type="submission" date="2025-08" db="UniProtKB">
        <authorList>
            <consortium name="RefSeq"/>
        </authorList>
    </citation>
    <scope>IDENTIFICATION</scope>
    <source>
        <tissue evidence="10">Seedling</tissue>
    </source>
</reference>
<dbReference type="InterPro" id="IPR039778">
    <property type="entry name" value="PDCD4"/>
</dbReference>
<dbReference type="InterPro" id="IPR016024">
    <property type="entry name" value="ARM-type_fold"/>
</dbReference>
<dbReference type="SMART" id="SM00544">
    <property type="entry name" value="MA3"/>
    <property type="match status" value="4"/>
</dbReference>
<dbReference type="SUPFAM" id="SSF48371">
    <property type="entry name" value="ARM repeat"/>
    <property type="match status" value="4"/>
</dbReference>
<dbReference type="Pfam" id="PF02847">
    <property type="entry name" value="MA3"/>
    <property type="match status" value="4"/>
</dbReference>
<accession>A0A6P4AD60</accession>
<comment type="similarity">
    <text evidence="2">Belongs to the PDCD4 family.</text>
</comment>
<dbReference type="RefSeq" id="XP_015886136.2">
    <property type="nucleotide sequence ID" value="XM_016030650.4"/>
</dbReference>
<evidence type="ECO:0000313" key="10">
    <source>
        <dbReference type="RefSeq" id="XP_015886136.2"/>
    </source>
</evidence>
<organism evidence="9 10">
    <name type="scientific">Ziziphus jujuba</name>
    <name type="common">Chinese jujube</name>
    <name type="synonym">Ziziphus sativa</name>
    <dbReference type="NCBI Taxonomy" id="326968"/>
    <lineage>
        <taxon>Eukaryota</taxon>
        <taxon>Viridiplantae</taxon>
        <taxon>Streptophyta</taxon>
        <taxon>Embryophyta</taxon>
        <taxon>Tracheophyta</taxon>
        <taxon>Spermatophyta</taxon>
        <taxon>Magnoliopsida</taxon>
        <taxon>eudicotyledons</taxon>
        <taxon>Gunneridae</taxon>
        <taxon>Pentapetalae</taxon>
        <taxon>rosids</taxon>
        <taxon>fabids</taxon>
        <taxon>Rosales</taxon>
        <taxon>Rhamnaceae</taxon>
        <taxon>Paliureae</taxon>
        <taxon>Ziziphus</taxon>
    </lineage>
</organism>
<evidence type="ECO:0000256" key="4">
    <source>
        <dbReference type="ARBA" id="ARBA00022737"/>
    </source>
</evidence>
<feature type="region of interest" description="Disordered" evidence="7">
    <location>
        <begin position="1"/>
        <end position="83"/>
    </location>
</feature>
<gene>
    <name evidence="10" type="primary">LOC107421418</name>
</gene>
<keyword evidence="5" id="KW-0810">Translation regulation</keyword>
<dbReference type="PROSITE" id="PS51366">
    <property type="entry name" value="MI"/>
    <property type="match status" value="4"/>
</dbReference>
<keyword evidence="9" id="KW-1185">Reference proteome</keyword>
<protein>
    <submittedName>
        <fullName evidence="10">MA3 DOMAIN-CONTAINING TRANSLATION REGULATORY FACTOR 2</fullName>
    </submittedName>
</protein>
<evidence type="ECO:0000256" key="3">
    <source>
        <dbReference type="ARBA" id="ARBA00022490"/>
    </source>
</evidence>
<feature type="domain" description="MI" evidence="8">
    <location>
        <begin position="124"/>
        <end position="245"/>
    </location>
</feature>
<feature type="domain" description="MI" evidence="8">
    <location>
        <begin position="594"/>
        <end position="711"/>
    </location>
</feature>
<dbReference type="InterPro" id="IPR003891">
    <property type="entry name" value="Initiation_fac_eIF4g_MI"/>
</dbReference>
<dbReference type="PANTHER" id="PTHR12626:SF2">
    <property type="entry name" value="MA3 DOMAIN-CONTAINING TRANSLATION REGULATORY FACTOR 2"/>
    <property type="match status" value="1"/>
</dbReference>
<evidence type="ECO:0000313" key="9">
    <source>
        <dbReference type="Proteomes" id="UP001652623"/>
    </source>
</evidence>
<evidence type="ECO:0000256" key="5">
    <source>
        <dbReference type="ARBA" id="ARBA00022845"/>
    </source>
</evidence>
<evidence type="ECO:0000256" key="1">
    <source>
        <dbReference type="ARBA" id="ARBA00004496"/>
    </source>
</evidence>
<proteinExistence type="inferred from homology"/>
<dbReference type="GeneID" id="107421418"/>
<evidence type="ECO:0000256" key="6">
    <source>
        <dbReference type="ARBA" id="ARBA00023242"/>
    </source>
</evidence>
<evidence type="ECO:0000256" key="2">
    <source>
        <dbReference type="ARBA" id="ARBA00005497"/>
    </source>
</evidence>
<evidence type="ECO:0000259" key="8">
    <source>
        <dbReference type="PROSITE" id="PS51366"/>
    </source>
</evidence>
<feature type="domain" description="MI" evidence="8">
    <location>
        <begin position="424"/>
        <end position="545"/>
    </location>
</feature>
<name>A0A6P4AD60_ZIZJJ</name>
<feature type="compositionally biased region" description="Gly residues" evidence="7">
    <location>
        <begin position="74"/>
        <end position="83"/>
    </location>
</feature>
<keyword evidence="3" id="KW-0963">Cytoplasm</keyword>
<comment type="subcellular location">
    <subcellularLocation>
        <location evidence="1">Cytoplasm</location>
    </subcellularLocation>
</comment>
<feature type="domain" description="MI" evidence="8">
    <location>
        <begin position="288"/>
        <end position="409"/>
    </location>
</feature>
<sequence length="711" mass="78988">MDFSDGFVSKEHRELHRSASESADPLSVSPLQVSPKSPRSPKSPKSPKVQAKHGKGSPLKHDKHACSSKFGSPKKGGSGGKGTWGGLLDMGDDYILDPNDPNYDSSEEYEQTNLKKEIRADFLDYKKKATIIVEEYFATDDITSTANELKEVNMPGYNYYFVKKLVSLAMDRHDKEKEMAAVLLSTLYANIIDPPQVYKGFSKLVDSADDLIVDIPDTVDVLALFIARAVVDDILPPAFLTKKIATLPKDSKGVEVLKRAEKGYLSAPLHAEIVERRWGGSKNKTVEDVKAKINNFLIEYVVSGDKKEACRCIKDLKLPFFHHEVVKRALIMAMERRQAEGRLLDLLKEAAEEGFINSSQISKGFSRMIDLVDDLSLDIPNAKKILQSLISKSASEGWLCASSLKSISPDSPGNRYLEDRVARIFKIKAQSIVQEYFMSGDIFEVSSCLESDNETCSAELNAIFVKRLITLAMDRKNREKEMASVLLSSLCFPPDDVVNGFVMLIESADDTALDNPIVVEDLAMFLARAVVDEVLAPQHLEEIGTQCLGQESIGNKVLQMAKSLLKARLSGERILRCWGGGGGGSNRPGWAVEDVKDKIGKLLEEFESGGDVREACRCIKELGMPFFHHEVVKKALVTIIEKKNKRLWVLLEQCYGSGLITMYQMTKGFGRVAESLDDLALDVPDAEKQFTHYVEQAKDAGWLDSSFSFSR</sequence>
<keyword evidence="4" id="KW-0677">Repeat</keyword>